<evidence type="ECO:0000259" key="1">
    <source>
        <dbReference type="Pfam" id="PF13843"/>
    </source>
</evidence>
<gene>
    <name evidence="2" type="ORF">AVEN_40245_1</name>
</gene>
<dbReference type="OrthoDB" id="6495616at2759"/>
<dbReference type="InterPro" id="IPR029526">
    <property type="entry name" value="PGBD"/>
</dbReference>
<dbReference type="AlphaFoldDB" id="A0A4Y2JBY8"/>
<sequence length="113" mass="13261">MMRMHAKFFSQLWYYSQREKILSQVILDGDKQMKTGDSGFCLLRRNICCKMRDRGKIGRAKSNLHDPNVTSSVLRTNKKEEKRVQCPLVINYYNQYMGGVDRFDHLMAAYSLS</sequence>
<feature type="domain" description="PiggyBac transposable element-derived protein" evidence="1">
    <location>
        <begin position="32"/>
        <end position="111"/>
    </location>
</feature>
<organism evidence="2 3">
    <name type="scientific">Araneus ventricosus</name>
    <name type="common">Orbweaver spider</name>
    <name type="synonym">Epeira ventricosa</name>
    <dbReference type="NCBI Taxonomy" id="182803"/>
    <lineage>
        <taxon>Eukaryota</taxon>
        <taxon>Metazoa</taxon>
        <taxon>Ecdysozoa</taxon>
        <taxon>Arthropoda</taxon>
        <taxon>Chelicerata</taxon>
        <taxon>Arachnida</taxon>
        <taxon>Araneae</taxon>
        <taxon>Araneomorphae</taxon>
        <taxon>Entelegynae</taxon>
        <taxon>Araneoidea</taxon>
        <taxon>Araneidae</taxon>
        <taxon>Araneus</taxon>
    </lineage>
</organism>
<accession>A0A4Y2JBY8</accession>
<dbReference type="Pfam" id="PF13843">
    <property type="entry name" value="DDE_Tnp_1_7"/>
    <property type="match status" value="1"/>
</dbReference>
<evidence type="ECO:0000313" key="2">
    <source>
        <dbReference type="EMBL" id="GBM87801.1"/>
    </source>
</evidence>
<proteinExistence type="predicted"/>
<protein>
    <recommendedName>
        <fullName evidence="1">PiggyBac transposable element-derived protein domain-containing protein</fullName>
    </recommendedName>
</protein>
<keyword evidence="3" id="KW-1185">Reference proteome</keyword>
<dbReference type="EMBL" id="BGPR01003410">
    <property type="protein sequence ID" value="GBM87801.1"/>
    <property type="molecule type" value="Genomic_DNA"/>
</dbReference>
<reference evidence="2 3" key="1">
    <citation type="journal article" date="2019" name="Sci. Rep.">
        <title>Orb-weaving spider Araneus ventricosus genome elucidates the spidroin gene catalogue.</title>
        <authorList>
            <person name="Kono N."/>
            <person name="Nakamura H."/>
            <person name="Ohtoshi R."/>
            <person name="Moran D.A.P."/>
            <person name="Shinohara A."/>
            <person name="Yoshida Y."/>
            <person name="Fujiwara M."/>
            <person name="Mori M."/>
            <person name="Tomita M."/>
            <person name="Arakawa K."/>
        </authorList>
    </citation>
    <scope>NUCLEOTIDE SEQUENCE [LARGE SCALE GENOMIC DNA]</scope>
</reference>
<evidence type="ECO:0000313" key="3">
    <source>
        <dbReference type="Proteomes" id="UP000499080"/>
    </source>
</evidence>
<dbReference type="Proteomes" id="UP000499080">
    <property type="component" value="Unassembled WGS sequence"/>
</dbReference>
<name>A0A4Y2JBY8_ARAVE</name>
<comment type="caution">
    <text evidence="2">The sequence shown here is derived from an EMBL/GenBank/DDBJ whole genome shotgun (WGS) entry which is preliminary data.</text>
</comment>